<protein>
    <submittedName>
        <fullName evidence="2">F0F1-type ATP synthase assembly protein I</fullName>
    </submittedName>
</protein>
<gene>
    <name evidence="2" type="ORF">FHR75_000846</name>
</gene>
<comment type="caution">
    <text evidence="2">The sequence shown here is derived from an EMBL/GenBank/DDBJ whole genome shotgun (WGS) entry which is preliminary data.</text>
</comment>
<accession>A0A7W4TK36</accession>
<evidence type="ECO:0000256" key="1">
    <source>
        <dbReference type="SAM" id="Phobius"/>
    </source>
</evidence>
<evidence type="ECO:0000313" key="3">
    <source>
        <dbReference type="Proteomes" id="UP000533269"/>
    </source>
</evidence>
<organism evidence="2 3">
    <name type="scientific">Kineococcus radiotolerans</name>
    <dbReference type="NCBI Taxonomy" id="131568"/>
    <lineage>
        <taxon>Bacteria</taxon>
        <taxon>Bacillati</taxon>
        <taxon>Actinomycetota</taxon>
        <taxon>Actinomycetes</taxon>
        <taxon>Kineosporiales</taxon>
        <taxon>Kineosporiaceae</taxon>
        <taxon>Kineococcus</taxon>
    </lineage>
</organism>
<dbReference type="AlphaFoldDB" id="A0A7W4TK36"/>
<reference evidence="2 3" key="1">
    <citation type="submission" date="2020-08" db="EMBL/GenBank/DDBJ databases">
        <title>The Agave Microbiome: Exploring the role of microbial communities in plant adaptations to desert environments.</title>
        <authorList>
            <person name="Partida-Martinez L.P."/>
        </authorList>
    </citation>
    <scope>NUCLEOTIDE SEQUENCE [LARGE SCALE GENOMIC DNA]</scope>
    <source>
        <strain evidence="2 3">AS2.23</strain>
    </source>
</reference>
<evidence type="ECO:0000313" key="2">
    <source>
        <dbReference type="EMBL" id="MBB2900058.1"/>
    </source>
</evidence>
<name>A0A7W4TK36_KINRA</name>
<keyword evidence="1" id="KW-1133">Transmembrane helix</keyword>
<proteinExistence type="predicted"/>
<keyword evidence="1" id="KW-0812">Transmembrane</keyword>
<dbReference type="EMBL" id="JACHVY010000001">
    <property type="protein sequence ID" value="MBB2900058.1"/>
    <property type="molecule type" value="Genomic_DNA"/>
</dbReference>
<dbReference type="Proteomes" id="UP000533269">
    <property type="component" value="Unassembled WGS sequence"/>
</dbReference>
<feature type="transmembrane region" description="Helical" evidence="1">
    <location>
        <begin position="22"/>
        <end position="40"/>
    </location>
</feature>
<reference evidence="2 3" key="2">
    <citation type="submission" date="2020-08" db="EMBL/GenBank/DDBJ databases">
        <authorList>
            <person name="Partida-Martinez L."/>
            <person name="Huntemann M."/>
            <person name="Clum A."/>
            <person name="Wang J."/>
            <person name="Palaniappan K."/>
            <person name="Ritter S."/>
            <person name="Chen I.-M."/>
            <person name="Stamatis D."/>
            <person name="Reddy T."/>
            <person name="O'Malley R."/>
            <person name="Daum C."/>
            <person name="Shapiro N."/>
            <person name="Ivanova N."/>
            <person name="Kyrpides N."/>
            <person name="Woyke T."/>
        </authorList>
    </citation>
    <scope>NUCLEOTIDE SEQUENCE [LARGE SCALE GENOMIC DNA]</scope>
    <source>
        <strain evidence="2 3">AS2.23</strain>
    </source>
</reference>
<feature type="transmembrane region" description="Helical" evidence="1">
    <location>
        <begin position="52"/>
        <end position="70"/>
    </location>
</feature>
<keyword evidence="1" id="KW-0472">Membrane</keyword>
<sequence>MILDRPSNDASSDIGNGLTEKVAWSITSYLIAGAFMGAMAGWGVDHLLGTRFVVGIGLVVGKALTLYYVWLRYGTH</sequence>
<dbReference type="RefSeq" id="WP_183390468.1">
    <property type="nucleotide sequence ID" value="NZ_JACHVY010000001.1"/>
</dbReference>